<dbReference type="EMBL" id="JAGRRH010000001">
    <property type="protein sequence ID" value="KAG7373787.1"/>
    <property type="molecule type" value="Genomic_DNA"/>
</dbReference>
<dbReference type="InterPro" id="IPR050258">
    <property type="entry name" value="Leguminous_Lectin"/>
</dbReference>
<comment type="similarity">
    <text evidence="1">Belongs to the leguminous lectin family.</text>
</comment>
<comment type="caution">
    <text evidence="3">The sequence shown here is derived from an EMBL/GenBank/DDBJ whole genome shotgun (WGS) entry which is preliminary data.</text>
</comment>
<dbReference type="Pfam" id="PF00139">
    <property type="entry name" value="Lectin_legB"/>
    <property type="match status" value="1"/>
</dbReference>
<sequence length="195" mass="22000">MYVGASDSGGDGMMFVLQSDSRKDKAIGETGGNFLAYGGKKDDAMSLSNKITPSVGIEFDTWEYPVIGQDDRKELPADHITVWKDGDMYNPVFGPYPAKADESNMEDGTWYYVYVGYDSERLELTVKINSDSQMFPIGNLLSNGLGEWVYWGFTSATGDAKNEQKVELPHSLQYGKYFGDVEYSQYDFNRTSWWK</sequence>
<dbReference type="PANTHER" id="PTHR32401:SF48">
    <property type="entry name" value="LEGUME LECTIN DOMAIN-CONTAINING PROTEIN"/>
    <property type="match status" value="1"/>
</dbReference>
<protein>
    <submittedName>
        <fullName evidence="3">Legume lectin domain containing protein</fullName>
    </submittedName>
</protein>
<feature type="domain" description="Legume lectin" evidence="2">
    <location>
        <begin position="7"/>
        <end position="164"/>
    </location>
</feature>
<dbReference type="Proteomes" id="UP000693970">
    <property type="component" value="Unassembled WGS sequence"/>
</dbReference>
<evidence type="ECO:0000256" key="1">
    <source>
        <dbReference type="ARBA" id="ARBA00007606"/>
    </source>
</evidence>
<name>A0A9K3M4B9_9STRA</name>
<evidence type="ECO:0000259" key="2">
    <source>
        <dbReference type="Pfam" id="PF00139"/>
    </source>
</evidence>
<keyword evidence="4" id="KW-1185">Reference proteome</keyword>
<dbReference type="InterPro" id="IPR001220">
    <property type="entry name" value="Legume_lectin_dom"/>
</dbReference>
<dbReference type="PANTHER" id="PTHR32401">
    <property type="entry name" value="CONCANAVALIN A-LIKE LECTIN FAMILY PROTEIN"/>
    <property type="match status" value="1"/>
</dbReference>
<accession>A0A9K3M4B9</accession>
<evidence type="ECO:0000313" key="3">
    <source>
        <dbReference type="EMBL" id="KAG7373787.1"/>
    </source>
</evidence>
<reference evidence="3" key="1">
    <citation type="journal article" date="2021" name="Sci. Rep.">
        <title>Diploid genomic architecture of Nitzschia inconspicua, an elite biomass production diatom.</title>
        <authorList>
            <person name="Oliver A."/>
            <person name="Podell S."/>
            <person name="Pinowska A."/>
            <person name="Traller J.C."/>
            <person name="Smith S.R."/>
            <person name="McClure R."/>
            <person name="Beliaev A."/>
            <person name="Bohutskyi P."/>
            <person name="Hill E.A."/>
            <person name="Rabines A."/>
            <person name="Zheng H."/>
            <person name="Allen L.Z."/>
            <person name="Kuo A."/>
            <person name="Grigoriev I.V."/>
            <person name="Allen A.E."/>
            <person name="Hazlebeck D."/>
            <person name="Allen E.E."/>
        </authorList>
    </citation>
    <scope>NUCLEOTIDE SEQUENCE</scope>
    <source>
        <strain evidence="3">Hildebrandi</strain>
    </source>
</reference>
<gene>
    <name evidence="3" type="ORF">IV203_012882</name>
</gene>
<reference evidence="3" key="2">
    <citation type="submission" date="2021-04" db="EMBL/GenBank/DDBJ databases">
        <authorList>
            <person name="Podell S."/>
        </authorList>
    </citation>
    <scope>NUCLEOTIDE SEQUENCE</scope>
    <source>
        <strain evidence="3">Hildebrandi</strain>
    </source>
</reference>
<evidence type="ECO:0000313" key="4">
    <source>
        <dbReference type="Proteomes" id="UP000693970"/>
    </source>
</evidence>
<proteinExistence type="inferred from homology"/>
<dbReference type="AlphaFoldDB" id="A0A9K3M4B9"/>
<dbReference type="GO" id="GO:0030246">
    <property type="term" value="F:carbohydrate binding"/>
    <property type="evidence" value="ECO:0007669"/>
    <property type="project" value="InterPro"/>
</dbReference>
<organism evidence="3 4">
    <name type="scientific">Nitzschia inconspicua</name>
    <dbReference type="NCBI Taxonomy" id="303405"/>
    <lineage>
        <taxon>Eukaryota</taxon>
        <taxon>Sar</taxon>
        <taxon>Stramenopiles</taxon>
        <taxon>Ochrophyta</taxon>
        <taxon>Bacillariophyta</taxon>
        <taxon>Bacillariophyceae</taxon>
        <taxon>Bacillariophycidae</taxon>
        <taxon>Bacillariales</taxon>
        <taxon>Bacillariaceae</taxon>
        <taxon>Nitzschia</taxon>
    </lineage>
</organism>